<dbReference type="InterPro" id="IPR036116">
    <property type="entry name" value="FN3_sf"/>
</dbReference>
<keyword evidence="3" id="KW-1015">Disulfide bond</keyword>
<keyword evidence="7" id="KW-1185">Reference proteome</keyword>
<dbReference type="Proteomes" id="UP000749559">
    <property type="component" value="Unassembled WGS sequence"/>
</dbReference>
<evidence type="ECO:0000313" key="7">
    <source>
        <dbReference type="Proteomes" id="UP000749559"/>
    </source>
</evidence>
<dbReference type="GO" id="GO:0005886">
    <property type="term" value="C:plasma membrane"/>
    <property type="evidence" value="ECO:0007669"/>
    <property type="project" value="TreeGrafter"/>
</dbReference>
<dbReference type="InterPro" id="IPR050958">
    <property type="entry name" value="Cell_Adh-Cytoskel_Orgn"/>
</dbReference>
<dbReference type="Pfam" id="PF13927">
    <property type="entry name" value="Ig_3"/>
    <property type="match status" value="2"/>
</dbReference>
<dbReference type="PANTHER" id="PTHR45080">
    <property type="entry name" value="CONTACTIN 5"/>
    <property type="match status" value="1"/>
</dbReference>
<dbReference type="SMART" id="SM00409">
    <property type="entry name" value="IG"/>
    <property type="match status" value="3"/>
</dbReference>
<accession>A0A8J1TYH3</accession>
<feature type="compositionally biased region" description="Low complexity" evidence="4">
    <location>
        <begin position="446"/>
        <end position="458"/>
    </location>
</feature>
<dbReference type="CDD" id="cd00063">
    <property type="entry name" value="FN3"/>
    <property type="match status" value="1"/>
</dbReference>
<dbReference type="InterPro" id="IPR007110">
    <property type="entry name" value="Ig-like_dom"/>
</dbReference>
<dbReference type="PROSITE" id="PS50835">
    <property type="entry name" value="IG_LIKE"/>
    <property type="match status" value="3"/>
</dbReference>
<feature type="region of interest" description="Disordered" evidence="4">
    <location>
        <begin position="436"/>
        <end position="488"/>
    </location>
</feature>
<evidence type="ECO:0000256" key="2">
    <source>
        <dbReference type="ARBA" id="ARBA00022737"/>
    </source>
</evidence>
<dbReference type="OrthoDB" id="6118832at2759"/>
<dbReference type="Pfam" id="PF00041">
    <property type="entry name" value="fn3"/>
    <property type="match status" value="1"/>
</dbReference>
<dbReference type="SMART" id="SM00408">
    <property type="entry name" value="IGc2"/>
    <property type="match status" value="3"/>
</dbReference>
<feature type="signal peptide" evidence="5">
    <location>
        <begin position="1"/>
        <end position="24"/>
    </location>
</feature>
<proteinExistence type="predicted"/>
<dbReference type="GO" id="GO:0007156">
    <property type="term" value="P:homophilic cell adhesion via plasma membrane adhesion molecules"/>
    <property type="evidence" value="ECO:0007669"/>
    <property type="project" value="TreeGrafter"/>
</dbReference>
<dbReference type="SUPFAM" id="SSF48726">
    <property type="entry name" value="Immunoglobulin"/>
    <property type="match status" value="3"/>
</dbReference>
<organism evidence="6 7">
    <name type="scientific">Owenia fusiformis</name>
    <name type="common">Polychaete worm</name>
    <dbReference type="NCBI Taxonomy" id="6347"/>
    <lineage>
        <taxon>Eukaryota</taxon>
        <taxon>Metazoa</taxon>
        <taxon>Spiralia</taxon>
        <taxon>Lophotrochozoa</taxon>
        <taxon>Annelida</taxon>
        <taxon>Polychaeta</taxon>
        <taxon>Sedentaria</taxon>
        <taxon>Canalipalpata</taxon>
        <taxon>Sabellida</taxon>
        <taxon>Oweniida</taxon>
        <taxon>Oweniidae</taxon>
        <taxon>Owenia</taxon>
    </lineage>
</organism>
<dbReference type="PANTHER" id="PTHR45080:SF8">
    <property type="entry name" value="IG-LIKE DOMAIN-CONTAINING PROTEIN"/>
    <property type="match status" value="1"/>
</dbReference>
<evidence type="ECO:0000313" key="6">
    <source>
        <dbReference type="EMBL" id="CAH1796852.1"/>
    </source>
</evidence>
<dbReference type="InterPro" id="IPR013098">
    <property type="entry name" value="Ig_I-set"/>
</dbReference>
<reference evidence="6" key="1">
    <citation type="submission" date="2022-03" db="EMBL/GenBank/DDBJ databases">
        <authorList>
            <person name="Martin C."/>
        </authorList>
    </citation>
    <scope>NUCLEOTIDE SEQUENCE</scope>
</reference>
<dbReference type="AlphaFoldDB" id="A0A8J1TYH3"/>
<dbReference type="InterPro" id="IPR003599">
    <property type="entry name" value="Ig_sub"/>
</dbReference>
<name>A0A8J1TYH3_OWEFU</name>
<evidence type="ECO:0000256" key="4">
    <source>
        <dbReference type="SAM" id="MobiDB-lite"/>
    </source>
</evidence>
<dbReference type="InterPro" id="IPR036179">
    <property type="entry name" value="Ig-like_dom_sf"/>
</dbReference>
<sequence>MAFQRNIWMDSIFAIVSIVAFVSGQGDFITQPQHVTKMVGHQVTFDCAVAEDMARAPIVIWQNGSSFLSFGYDMLDASNNRVRILGQEGGMKRWQLQIDDIQLYDQGEYSCKLNTVPEAQYQRNTLTVQERPSIEINPIDPTTEDGTYEMREGESRIISCDVIKGTPEPQVKWLKMGAYRVNTNDYGVILELPGSELILNDVSADDAGTYQCVADNKVGPPATMTAKVMVHYPPSVDVNRKQRQVKPRDPVNIDCVASASPAPEVYWFHNGRELFFEDENGPFEKADLGTAADSNPDPNSHTFRLTIKSVEASTLGEYACEVENSEGRDEAVAKILGLPQQTEITSNPMSPYGDTYPLEYKASSKSPFLLFNLQLRGINVNGSENTGDWVNITIPATSSGPQSHWLSDLSPNSQYEIRLQAVNGFGAGPFSDIFTFSTGETKRPETTTPAPTTTPTTTMAEQEPNETEMNDTISDSGSTPVDRPDVGKRSSASFLYPSVLLVVAIAMRTFC</sequence>
<dbReference type="SUPFAM" id="SSF49265">
    <property type="entry name" value="Fibronectin type III"/>
    <property type="match status" value="1"/>
</dbReference>
<evidence type="ECO:0000256" key="5">
    <source>
        <dbReference type="SAM" id="SignalP"/>
    </source>
</evidence>
<feature type="compositionally biased region" description="Polar residues" evidence="4">
    <location>
        <begin position="470"/>
        <end position="479"/>
    </location>
</feature>
<dbReference type="InterPro" id="IPR003961">
    <property type="entry name" value="FN3_dom"/>
</dbReference>
<dbReference type="InterPro" id="IPR003598">
    <property type="entry name" value="Ig_sub2"/>
</dbReference>
<gene>
    <name evidence="6" type="ORF">OFUS_LOCUS21218</name>
</gene>
<evidence type="ECO:0000256" key="3">
    <source>
        <dbReference type="ARBA" id="ARBA00023157"/>
    </source>
</evidence>
<dbReference type="PROSITE" id="PS50853">
    <property type="entry name" value="FN3"/>
    <property type="match status" value="1"/>
</dbReference>
<comment type="caution">
    <text evidence="6">The sequence shown here is derived from an EMBL/GenBank/DDBJ whole genome shotgun (WGS) entry which is preliminary data.</text>
</comment>
<dbReference type="Pfam" id="PF07679">
    <property type="entry name" value="I-set"/>
    <property type="match status" value="1"/>
</dbReference>
<keyword evidence="2" id="KW-0677">Repeat</keyword>
<protein>
    <submittedName>
        <fullName evidence="6">Uncharacterized protein</fullName>
    </submittedName>
</protein>
<dbReference type="CDD" id="cd00096">
    <property type="entry name" value="Ig"/>
    <property type="match status" value="1"/>
</dbReference>
<dbReference type="Gene3D" id="2.60.40.10">
    <property type="entry name" value="Immunoglobulins"/>
    <property type="match status" value="4"/>
</dbReference>
<feature type="chain" id="PRO_5043781216" evidence="5">
    <location>
        <begin position="25"/>
        <end position="511"/>
    </location>
</feature>
<evidence type="ECO:0000256" key="1">
    <source>
        <dbReference type="ARBA" id="ARBA00022729"/>
    </source>
</evidence>
<dbReference type="EMBL" id="CAIIXF020000010">
    <property type="protein sequence ID" value="CAH1796852.1"/>
    <property type="molecule type" value="Genomic_DNA"/>
</dbReference>
<keyword evidence="1 5" id="KW-0732">Signal</keyword>
<dbReference type="InterPro" id="IPR013783">
    <property type="entry name" value="Ig-like_fold"/>
</dbReference>